<evidence type="ECO:0000313" key="3">
    <source>
        <dbReference type="Proteomes" id="UP000614334"/>
    </source>
</evidence>
<feature type="region of interest" description="Disordered" evidence="1">
    <location>
        <begin position="1"/>
        <end position="42"/>
    </location>
</feature>
<comment type="caution">
    <text evidence="2">The sequence shown here is derived from an EMBL/GenBank/DDBJ whole genome shotgun (WGS) entry which is preliminary data.</text>
</comment>
<evidence type="ECO:0000256" key="1">
    <source>
        <dbReference type="SAM" id="MobiDB-lite"/>
    </source>
</evidence>
<dbReference type="AlphaFoldDB" id="A0A8H7I8X4"/>
<proteinExistence type="predicted"/>
<dbReference type="Proteomes" id="UP000614334">
    <property type="component" value="Unassembled WGS sequence"/>
</dbReference>
<feature type="compositionally biased region" description="Polar residues" evidence="1">
    <location>
        <begin position="11"/>
        <end position="24"/>
    </location>
</feature>
<dbReference type="EMBL" id="JACYCF010000017">
    <property type="protein sequence ID" value="KAF8751699.1"/>
    <property type="molecule type" value="Genomic_DNA"/>
</dbReference>
<reference evidence="2" key="1">
    <citation type="submission" date="2020-09" db="EMBL/GenBank/DDBJ databases">
        <title>Comparative genome analyses of four rice-infecting Rhizoctonia solani isolates reveal extensive enrichment of homogalacturonan modification genes.</title>
        <authorList>
            <person name="Lee D.-Y."/>
            <person name="Jeon J."/>
            <person name="Kim K.-T."/>
            <person name="Cheong K."/>
            <person name="Song H."/>
            <person name="Choi G."/>
            <person name="Ko J."/>
            <person name="Opiyo S.O."/>
            <person name="Zuo S."/>
            <person name="Madhav S."/>
            <person name="Lee Y.-H."/>
            <person name="Wang G.-L."/>
        </authorList>
    </citation>
    <scope>NUCLEOTIDE SEQUENCE</scope>
    <source>
        <strain evidence="2">AG1-IA B2</strain>
    </source>
</reference>
<accession>A0A8H7I8X4</accession>
<gene>
    <name evidence="2" type="ORF">RHS01_08621</name>
</gene>
<name>A0A8H7I8X4_9AGAM</name>
<protein>
    <submittedName>
        <fullName evidence="2">Uncharacterized protein</fullName>
    </submittedName>
</protein>
<organism evidence="2 3">
    <name type="scientific">Rhizoctonia solani</name>
    <dbReference type="NCBI Taxonomy" id="456999"/>
    <lineage>
        <taxon>Eukaryota</taxon>
        <taxon>Fungi</taxon>
        <taxon>Dikarya</taxon>
        <taxon>Basidiomycota</taxon>
        <taxon>Agaricomycotina</taxon>
        <taxon>Agaricomycetes</taxon>
        <taxon>Cantharellales</taxon>
        <taxon>Ceratobasidiaceae</taxon>
        <taxon>Rhizoctonia</taxon>
    </lineage>
</organism>
<evidence type="ECO:0000313" key="2">
    <source>
        <dbReference type="EMBL" id="KAF8751699.1"/>
    </source>
</evidence>
<sequence>MAPTTGRVQLRKSSTALGNNQGSQMHCHADQTMPTYPPADQTMLPDPIFAKRSTSHPRKRSSNAKIEASLDQDESLEEILQFLQTSQKLLLPSKGRSRTTKMEAGLLFYQGRIVVPDVGTIRTDLLRIFHDSP</sequence>